<dbReference type="PANTHER" id="PTHR42044:SF2">
    <property type="entry name" value="DUF676 DOMAIN-CONTAINING PROTEIN"/>
    <property type="match status" value="1"/>
</dbReference>
<dbReference type="InterPro" id="IPR029058">
    <property type="entry name" value="AB_hydrolase_fold"/>
</dbReference>
<keyword evidence="1" id="KW-1133">Transmembrane helix</keyword>
<sequence length="480" mass="53788">MQIIHHLTVYGNSPNTGQLNLNFFLSRQSLRSLSSQFFSFAPLLKRDRQETMAVISELSGYTTTSRALPAAVSPGRLLLNDLFILMNNAKHIPGILGPIFPLSFRPLDELSIGWGNFFDCVFHGVLLTTQSLFLCSLPLCLILPLGNFLVYFIGFLVANFIFCLSFNGNRDKLFVATPGSGIPITGHSERWIFINGVSVGKRWLQNNIQQLANTFRRRIVAVHNPTSGILFDLIQCLIERDFSYNTGDVRQGYAYIKEQITDDDVSKVVLVLHSQGGIEGGMIIDWILTDVPEHKLSKLEVYTFGNAANHFNNPVRLPREGWPSSTSISNNGTSVAVNGTHAKETFRDKTTRAIGHIEHYANDGDFVACFGVLHFTEKKLPGQHRHGLIENKDVDENRFVGLVFKRQGTGHMFCQHYLNNMFTMKGTKVDEENEFMDSLASVDSMQGGRRIAHIGKQGESVKIKTLSRLWQYRNGGSPES</sequence>
<dbReference type="SUPFAM" id="SSF53474">
    <property type="entry name" value="alpha/beta-Hydrolases"/>
    <property type="match status" value="1"/>
</dbReference>
<evidence type="ECO:0008006" key="4">
    <source>
        <dbReference type="Google" id="ProtNLM"/>
    </source>
</evidence>
<dbReference type="PANTHER" id="PTHR42044">
    <property type="entry name" value="DUF676 DOMAIN-CONTAINING PROTEIN-RELATED"/>
    <property type="match status" value="1"/>
</dbReference>
<reference evidence="2 3" key="1">
    <citation type="submission" date="2024-06" db="EMBL/GenBank/DDBJ databases">
        <title>Complete genome of Phlyctema vagabunda strain 19-DSS-EL-015.</title>
        <authorList>
            <person name="Fiorenzani C."/>
        </authorList>
    </citation>
    <scope>NUCLEOTIDE SEQUENCE [LARGE SCALE GENOMIC DNA]</scope>
    <source>
        <strain evidence="2 3">19-DSS-EL-015</strain>
    </source>
</reference>
<proteinExistence type="predicted"/>
<accession>A0ABR4P8K0</accession>
<keyword evidence="3" id="KW-1185">Reference proteome</keyword>
<comment type="caution">
    <text evidence="2">The sequence shown here is derived from an EMBL/GenBank/DDBJ whole genome shotgun (WGS) entry which is preliminary data.</text>
</comment>
<evidence type="ECO:0000256" key="1">
    <source>
        <dbReference type="SAM" id="Phobius"/>
    </source>
</evidence>
<keyword evidence="1" id="KW-0472">Membrane</keyword>
<dbReference type="Proteomes" id="UP001629113">
    <property type="component" value="Unassembled WGS sequence"/>
</dbReference>
<evidence type="ECO:0000313" key="3">
    <source>
        <dbReference type="Proteomes" id="UP001629113"/>
    </source>
</evidence>
<protein>
    <recommendedName>
        <fullName evidence="4">DUF676 domain-containing protein</fullName>
    </recommendedName>
</protein>
<organism evidence="2 3">
    <name type="scientific">Phlyctema vagabunda</name>
    <dbReference type="NCBI Taxonomy" id="108571"/>
    <lineage>
        <taxon>Eukaryota</taxon>
        <taxon>Fungi</taxon>
        <taxon>Dikarya</taxon>
        <taxon>Ascomycota</taxon>
        <taxon>Pezizomycotina</taxon>
        <taxon>Leotiomycetes</taxon>
        <taxon>Helotiales</taxon>
        <taxon>Dermateaceae</taxon>
        <taxon>Phlyctema</taxon>
    </lineage>
</organism>
<gene>
    <name evidence="2" type="ORF">PVAG01_08127</name>
</gene>
<feature type="transmembrane region" description="Helical" evidence="1">
    <location>
        <begin position="141"/>
        <end position="164"/>
    </location>
</feature>
<dbReference type="EMBL" id="JBFCZG010000007">
    <property type="protein sequence ID" value="KAL3419629.1"/>
    <property type="molecule type" value="Genomic_DNA"/>
</dbReference>
<keyword evidence="1" id="KW-0812">Transmembrane</keyword>
<name>A0ABR4P8K0_9HELO</name>
<evidence type="ECO:0000313" key="2">
    <source>
        <dbReference type="EMBL" id="KAL3419629.1"/>
    </source>
</evidence>